<dbReference type="EMBL" id="FOAP01000019">
    <property type="protein sequence ID" value="SEM60699.1"/>
    <property type="molecule type" value="Genomic_DNA"/>
</dbReference>
<dbReference type="RefSeq" id="WP_075009748.1">
    <property type="nucleotide sequence ID" value="NZ_FOAP01000019.1"/>
</dbReference>
<reference evidence="3" key="1">
    <citation type="submission" date="2016-10" db="EMBL/GenBank/DDBJ databases">
        <authorList>
            <person name="Varghese N."/>
            <person name="Submissions S."/>
        </authorList>
    </citation>
    <scope>NUCLEOTIDE SEQUENCE [LARGE SCALE GENOMIC DNA]</scope>
    <source>
        <strain evidence="3">DSM 17044</strain>
    </source>
</reference>
<dbReference type="Proteomes" id="UP000182719">
    <property type="component" value="Unassembled WGS sequence"/>
</dbReference>
<evidence type="ECO:0008006" key="4">
    <source>
        <dbReference type="Google" id="ProtNLM"/>
    </source>
</evidence>
<feature type="chain" id="PRO_5010209352" description="Lipoprotein" evidence="1">
    <location>
        <begin position="19"/>
        <end position="157"/>
    </location>
</feature>
<feature type="signal peptide" evidence="1">
    <location>
        <begin position="1"/>
        <end position="18"/>
    </location>
</feature>
<protein>
    <recommendedName>
        <fullName evidence="4">Lipoprotein</fullName>
    </recommendedName>
</protein>
<proteinExistence type="predicted"/>
<sequence>MTLASPLRLCVLLAVALAGCTQPQRPYTFQASPGPESVLDTLVRALVSAGQPPESVEPDLGILRTRWEQTQPCYQTPSQQQGALMRRFITTVAPTASGSNIVTVTMEAQCCEAQGERRHGGLRPGSCLAVNEILESHQNEVNALGATLQQAMDNAAK</sequence>
<keyword evidence="3" id="KW-1185">Reference proteome</keyword>
<dbReference type="AlphaFoldDB" id="A0A1H7ZT84"/>
<evidence type="ECO:0000313" key="3">
    <source>
        <dbReference type="Proteomes" id="UP000182719"/>
    </source>
</evidence>
<gene>
    <name evidence="2" type="ORF">SAMN05444354_11999</name>
</gene>
<dbReference type="OrthoDB" id="5524575at2"/>
<name>A0A1H7ZT84_STIAU</name>
<keyword evidence="1" id="KW-0732">Signal</keyword>
<organism evidence="2 3">
    <name type="scientific">Stigmatella aurantiaca</name>
    <dbReference type="NCBI Taxonomy" id="41"/>
    <lineage>
        <taxon>Bacteria</taxon>
        <taxon>Pseudomonadati</taxon>
        <taxon>Myxococcota</taxon>
        <taxon>Myxococcia</taxon>
        <taxon>Myxococcales</taxon>
        <taxon>Cystobacterineae</taxon>
        <taxon>Archangiaceae</taxon>
        <taxon>Stigmatella</taxon>
    </lineage>
</organism>
<evidence type="ECO:0000256" key="1">
    <source>
        <dbReference type="SAM" id="SignalP"/>
    </source>
</evidence>
<accession>A0A1H7ZT84</accession>
<evidence type="ECO:0000313" key="2">
    <source>
        <dbReference type="EMBL" id="SEM60699.1"/>
    </source>
</evidence>